<reference evidence="1" key="2">
    <citation type="journal article" date="2023" name="Int. J. Mol. Sci.">
        <title>De Novo Assembly and Annotation of 11 Diverse Shrub Willow (Salix) Genomes Reveals Novel Gene Organization in Sex-Linked Regions.</title>
        <authorList>
            <person name="Hyden B."/>
            <person name="Feng K."/>
            <person name="Yates T.B."/>
            <person name="Jawdy S."/>
            <person name="Cereghino C."/>
            <person name="Smart L.B."/>
            <person name="Muchero W."/>
        </authorList>
    </citation>
    <scope>NUCLEOTIDE SEQUENCE [LARGE SCALE GENOMIC DNA]</scope>
    <source>
        <tissue evidence="1">Shoot tip</tissue>
    </source>
</reference>
<gene>
    <name evidence="1" type="ORF">OIU85_012094</name>
</gene>
<comment type="caution">
    <text evidence="1">The sequence shown here is derived from an EMBL/GenBank/DDBJ whole genome shotgun (WGS) entry which is preliminary data.</text>
</comment>
<dbReference type="Proteomes" id="UP001151529">
    <property type="component" value="Chromosome 14"/>
</dbReference>
<name>A0A9Q0SFZ9_SALVM</name>
<protein>
    <submittedName>
        <fullName evidence="1">Uncharacterized protein</fullName>
    </submittedName>
</protein>
<dbReference type="AlphaFoldDB" id="A0A9Q0SFZ9"/>
<dbReference type="EMBL" id="JAPFFL010000016">
    <property type="protein sequence ID" value="KAJ6676007.1"/>
    <property type="molecule type" value="Genomic_DNA"/>
</dbReference>
<evidence type="ECO:0000313" key="1">
    <source>
        <dbReference type="EMBL" id="KAJ6676007.1"/>
    </source>
</evidence>
<organism evidence="1 2">
    <name type="scientific">Salix viminalis</name>
    <name type="common">Common osier</name>
    <name type="synonym">Basket willow</name>
    <dbReference type="NCBI Taxonomy" id="40686"/>
    <lineage>
        <taxon>Eukaryota</taxon>
        <taxon>Viridiplantae</taxon>
        <taxon>Streptophyta</taxon>
        <taxon>Embryophyta</taxon>
        <taxon>Tracheophyta</taxon>
        <taxon>Spermatophyta</taxon>
        <taxon>Magnoliopsida</taxon>
        <taxon>eudicotyledons</taxon>
        <taxon>Gunneridae</taxon>
        <taxon>Pentapetalae</taxon>
        <taxon>rosids</taxon>
        <taxon>fabids</taxon>
        <taxon>Malpighiales</taxon>
        <taxon>Salicaceae</taxon>
        <taxon>Saliceae</taxon>
        <taxon>Salix</taxon>
    </lineage>
</organism>
<evidence type="ECO:0000313" key="2">
    <source>
        <dbReference type="Proteomes" id="UP001151529"/>
    </source>
</evidence>
<sequence length="73" mass="8192">MWQPQKLMTTFSSSVATPATFGGKLTVKPSRDGKQQGWDDLITWATKEWSNGKKLRTPYNSSCSLLDNLLLMV</sequence>
<accession>A0A9Q0SFZ9</accession>
<proteinExistence type="predicted"/>
<keyword evidence="2" id="KW-1185">Reference proteome</keyword>
<reference evidence="1" key="1">
    <citation type="submission" date="2022-11" db="EMBL/GenBank/DDBJ databases">
        <authorList>
            <person name="Hyden B.L."/>
            <person name="Feng K."/>
            <person name="Yates T."/>
            <person name="Jawdy S."/>
            <person name="Smart L.B."/>
            <person name="Muchero W."/>
        </authorList>
    </citation>
    <scope>NUCLEOTIDE SEQUENCE</scope>
    <source>
        <tissue evidence="1">Shoot tip</tissue>
    </source>
</reference>